<dbReference type="PROSITE" id="PS50929">
    <property type="entry name" value="ABC_TM1F"/>
    <property type="match status" value="2"/>
</dbReference>
<dbReference type="GeneID" id="39981200"/>
<feature type="transmembrane region" description="Helical" evidence="9">
    <location>
        <begin position="89"/>
        <end position="116"/>
    </location>
</feature>
<evidence type="ECO:0000256" key="9">
    <source>
        <dbReference type="SAM" id="Phobius"/>
    </source>
</evidence>
<keyword evidence="7 9" id="KW-1133">Transmembrane helix</keyword>
<keyword evidence="8 9" id="KW-0472">Membrane</keyword>
<dbReference type="Proteomes" id="UP000192257">
    <property type="component" value="Unassembled WGS sequence"/>
</dbReference>
<evidence type="ECO:0000259" key="10">
    <source>
        <dbReference type="PROSITE" id="PS50893"/>
    </source>
</evidence>
<gene>
    <name evidence="12" type="ORF">TM35_000021020</name>
</gene>
<evidence type="ECO:0000313" key="12">
    <source>
        <dbReference type="EMBL" id="ORC92776.1"/>
    </source>
</evidence>
<evidence type="ECO:0000256" key="3">
    <source>
        <dbReference type="ARBA" id="ARBA00022448"/>
    </source>
</evidence>
<dbReference type="PANTHER" id="PTHR43394:SF27">
    <property type="entry name" value="ATP-DEPENDENT TRANSLOCASE ABCB1-LIKE"/>
    <property type="match status" value="1"/>
</dbReference>
<dbReference type="GO" id="GO:0015421">
    <property type="term" value="F:ABC-type oligopeptide transporter activity"/>
    <property type="evidence" value="ECO:0007669"/>
    <property type="project" value="TreeGrafter"/>
</dbReference>
<evidence type="ECO:0000256" key="4">
    <source>
        <dbReference type="ARBA" id="ARBA00022692"/>
    </source>
</evidence>
<feature type="transmembrane region" description="Helical" evidence="9">
    <location>
        <begin position="925"/>
        <end position="948"/>
    </location>
</feature>
<comment type="caution">
    <text evidence="12">The sequence shown here is derived from an EMBL/GenBank/DDBJ whole genome shotgun (WGS) entry which is preliminary data.</text>
</comment>
<dbReference type="GO" id="GO:0090374">
    <property type="term" value="P:oligopeptide export from mitochondrion"/>
    <property type="evidence" value="ECO:0007669"/>
    <property type="project" value="TreeGrafter"/>
</dbReference>
<dbReference type="PROSITE" id="PS50893">
    <property type="entry name" value="ABC_TRANSPORTER_2"/>
    <property type="match status" value="2"/>
</dbReference>
<dbReference type="CDD" id="cd18578">
    <property type="entry name" value="ABC_6TM_Pgp_ABCB1_D2_like"/>
    <property type="match status" value="1"/>
</dbReference>
<dbReference type="Gene3D" id="1.20.1560.10">
    <property type="entry name" value="ABC transporter type 1, transmembrane domain"/>
    <property type="match status" value="2"/>
</dbReference>
<feature type="transmembrane region" description="Helical" evidence="9">
    <location>
        <begin position="698"/>
        <end position="724"/>
    </location>
</feature>
<dbReference type="InterPro" id="IPR003439">
    <property type="entry name" value="ABC_transporter-like_ATP-bd"/>
</dbReference>
<keyword evidence="4 9" id="KW-0812">Transmembrane</keyword>
<evidence type="ECO:0000256" key="2">
    <source>
        <dbReference type="ARBA" id="ARBA00007577"/>
    </source>
</evidence>
<name>A0A1X0P748_9TRYP</name>
<protein>
    <submittedName>
        <fullName evidence="12">Putative ATP-binding cassette protein subfamily B, member 2</fullName>
    </submittedName>
</protein>
<dbReference type="GO" id="GO:0016887">
    <property type="term" value="F:ATP hydrolysis activity"/>
    <property type="evidence" value="ECO:0007669"/>
    <property type="project" value="InterPro"/>
</dbReference>
<feature type="transmembrane region" description="Helical" evidence="9">
    <location>
        <begin position="963"/>
        <end position="985"/>
    </location>
</feature>
<accession>A0A1X0P748</accession>
<dbReference type="InterPro" id="IPR027417">
    <property type="entry name" value="P-loop_NTPase"/>
</dbReference>
<dbReference type="InterPro" id="IPR011527">
    <property type="entry name" value="ABC1_TM_dom"/>
</dbReference>
<dbReference type="InterPro" id="IPR036640">
    <property type="entry name" value="ABC1_TM_sf"/>
</dbReference>
<dbReference type="Gene3D" id="3.40.50.300">
    <property type="entry name" value="P-loop containing nucleotide triphosphate hydrolases"/>
    <property type="match status" value="2"/>
</dbReference>
<feature type="domain" description="ABC transmembrane type-1" evidence="11">
    <location>
        <begin position="701"/>
        <end position="978"/>
    </location>
</feature>
<dbReference type="CDD" id="cd18577">
    <property type="entry name" value="ABC_6TM_Pgp_ABCB1_D1_like"/>
    <property type="match status" value="1"/>
</dbReference>
<feature type="domain" description="ABC transporter" evidence="10">
    <location>
        <begin position="1024"/>
        <end position="1262"/>
    </location>
</feature>
<feature type="transmembrane region" description="Helical" evidence="9">
    <location>
        <begin position="826"/>
        <end position="844"/>
    </location>
</feature>
<evidence type="ECO:0000256" key="8">
    <source>
        <dbReference type="ARBA" id="ARBA00023136"/>
    </source>
</evidence>
<dbReference type="GO" id="GO:0005743">
    <property type="term" value="C:mitochondrial inner membrane"/>
    <property type="evidence" value="ECO:0007669"/>
    <property type="project" value="TreeGrafter"/>
</dbReference>
<evidence type="ECO:0000259" key="11">
    <source>
        <dbReference type="PROSITE" id="PS50929"/>
    </source>
</evidence>
<feature type="transmembrane region" description="Helical" evidence="9">
    <location>
        <begin position="191"/>
        <end position="211"/>
    </location>
</feature>
<dbReference type="VEuPathDB" id="TriTrypDB:TM35_000021020"/>
<keyword evidence="5" id="KW-0547">Nucleotide-binding</keyword>
<dbReference type="RefSeq" id="XP_028886842.1">
    <property type="nucleotide sequence ID" value="XM_029021420.1"/>
</dbReference>
<feature type="domain" description="ABC transporter" evidence="10">
    <location>
        <begin position="366"/>
        <end position="607"/>
    </location>
</feature>
<dbReference type="FunFam" id="3.40.50.300:FF:000836">
    <property type="entry name" value="ABC transporter B family member 25"/>
    <property type="match status" value="2"/>
</dbReference>
<feature type="transmembrane region" description="Helical" evidence="9">
    <location>
        <begin position="308"/>
        <end position="328"/>
    </location>
</feature>
<dbReference type="InterPro" id="IPR017871">
    <property type="entry name" value="ABC_transporter-like_CS"/>
</dbReference>
<dbReference type="InterPro" id="IPR039421">
    <property type="entry name" value="Type_1_exporter"/>
</dbReference>
<dbReference type="InterPro" id="IPR003593">
    <property type="entry name" value="AAA+_ATPase"/>
</dbReference>
<feature type="transmembrane region" description="Helical" evidence="9">
    <location>
        <begin position="850"/>
        <end position="870"/>
    </location>
</feature>
<keyword evidence="13" id="KW-1185">Reference proteome</keyword>
<feature type="transmembrane region" description="Helical" evidence="9">
    <location>
        <begin position="47"/>
        <end position="69"/>
    </location>
</feature>
<evidence type="ECO:0000313" key="13">
    <source>
        <dbReference type="Proteomes" id="UP000192257"/>
    </source>
</evidence>
<dbReference type="GO" id="GO:0005524">
    <property type="term" value="F:ATP binding"/>
    <property type="evidence" value="ECO:0007669"/>
    <property type="project" value="UniProtKB-KW"/>
</dbReference>
<evidence type="ECO:0000256" key="5">
    <source>
        <dbReference type="ARBA" id="ARBA00022741"/>
    </source>
</evidence>
<evidence type="ECO:0000256" key="1">
    <source>
        <dbReference type="ARBA" id="ARBA00004141"/>
    </source>
</evidence>
<feature type="transmembrane region" description="Helical" evidence="9">
    <location>
        <begin position="268"/>
        <end position="296"/>
    </location>
</feature>
<keyword evidence="3" id="KW-0813">Transport</keyword>
<keyword evidence="6 12" id="KW-0067">ATP-binding</keyword>
<dbReference type="SUPFAM" id="SSF52540">
    <property type="entry name" value="P-loop containing nucleoside triphosphate hydrolases"/>
    <property type="match status" value="2"/>
</dbReference>
<feature type="domain" description="ABC transmembrane type-1" evidence="11">
    <location>
        <begin position="50"/>
        <end position="332"/>
    </location>
</feature>
<evidence type="ECO:0000256" key="6">
    <source>
        <dbReference type="ARBA" id="ARBA00022840"/>
    </source>
</evidence>
<dbReference type="EMBL" id="NBCO01000002">
    <property type="protein sequence ID" value="ORC92776.1"/>
    <property type="molecule type" value="Genomic_DNA"/>
</dbReference>
<dbReference type="Pfam" id="PF00664">
    <property type="entry name" value="ABC_membrane"/>
    <property type="match status" value="2"/>
</dbReference>
<dbReference type="SUPFAM" id="SSF90123">
    <property type="entry name" value="ABC transporter transmembrane region"/>
    <property type="match status" value="2"/>
</dbReference>
<dbReference type="OrthoDB" id="6500128at2759"/>
<sequence>MTRYHEIDSQIMEEEEEEEYMDKSKRDLHKKADFDDLFRDATLCDRFVMILGSIAAFANGMSTPVFMFVYGQMTYRAFLSDPKDIARQFAMAVVILGSCTSVLVATQNICWSLTAAKIVSRLKIRFFDAVLRQEIDWHDKHKPGELVSRMISDTYTIQNGIGEKIGTGIMNLGMGVFGFFFALIACWEITLLLLGILPIGGIVAGVMMVIVNRYASRAREHYSSAASLSTEVMKNIKTTQIFNREEYEVDRFSSFLMQSRKTGVKKQVLIGLTTGLITALIYLILSSCLGFSFYLIKEGRSDGGGVTSSFMSLIYAAMGVLTLFPNLISFMDSRSAAYKIIKTIDRIPEIDIESFGTPFNGFNDSIVFEMVSFRYNSRKSASVFNGLNFKIRKGEKIAFTGVTGCGKSTIMSLIQRFYDPTEGAILVDGNDLRLLDLYQWRQHIGVVSQEPDLFTGTIIDNVRMGNYHATMDEIISACKRSNIHETIIQLPQGYYTSLSEGKLSGGQKQRVAIARALVRNPSILLLDEATSALDRKSEMEMQEALNTLMKEEDMTVIVVAHRLSTIRHVDCIFHLERTHGEDSYISEWGTYDELVHKNGRFSALASWQNRGSVSKNVNNFDDNLNYNDNILFNDLDYGEPMNEADEIEEISDNQLDESISSNSNSTSSEIPYEYRAEYEVNQTSVSLLRVARLTKNNWSIFLGTLGSIISAPLLPLAAVIYGTVVTAMAKYAVDGNEDNLRKGILKASLIFVALACAGILSSLLQSFYGISGEHLTYSLRRSLFSAILRQDQSFFDIPSRDPGSLAGIISGDCEVIHQLWGPSIGSVVRTIVFIAAGIVIALIYQWKVALVAAACMPLVVVSLIIQDKCLSDHVSKKKDEVIHTITNECFSSIRTITAFNLKDRMVQQYRQAIAADQRRIERLSIFNGLFSGLIQFFFYGTVGMSYWYGSILIGKSEATFSDVMIASMAIMICFLSIGVEVGSLVKGFHSALYSAKKVFSIIDRVPDIDVYEPGDTDIGDGCDIIFEKVLFSYPLRPEVVVLNYTDLYFGNGNSNGLIGQTGCGKSTVIQILARFYNPKRGHVFINGKNLSELDIVTWRENISIVLQEPSLFSGTVRENIRYSMEDATDEEIEEAARTACIHDEILRMPKGYETQVGYLGRSLSGGQKQRVAIARAVLRRPRLLLLDEATSALDTETEALVKQNLDELQELYGMTSIIIAHNLATIRDCDQILIMEQGQCVERGTHDELILHNEEYKNYWLMTQ</sequence>
<feature type="transmembrane region" description="Helical" evidence="9">
    <location>
        <begin position="744"/>
        <end position="764"/>
    </location>
</feature>
<evidence type="ECO:0000256" key="7">
    <source>
        <dbReference type="ARBA" id="ARBA00022989"/>
    </source>
</evidence>
<proteinExistence type="inferred from homology"/>
<organism evidence="12 13">
    <name type="scientific">Trypanosoma theileri</name>
    <dbReference type="NCBI Taxonomy" id="67003"/>
    <lineage>
        <taxon>Eukaryota</taxon>
        <taxon>Discoba</taxon>
        <taxon>Euglenozoa</taxon>
        <taxon>Kinetoplastea</taxon>
        <taxon>Metakinetoplastina</taxon>
        <taxon>Trypanosomatida</taxon>
        <taxon>Trypanosomatidae</taxon>
        <taxon>Trypanosoma</taxon>
    </lineage>
</organism>
<dbReference type="STRING" id="67003.A0A1X0P748"/>
<comment type="subcellular location">
    <subcellularLocation>
        <location evidence="1">Membrane</location>
        <topology evidence="1">Multi-pass membrane protein</topology>
    </subcellularLocation>
</comment>
<dbReference type="SMART" id="SM00382">
    <property type="entry name" value="AAA"/>
    <property type="match status" value="2"/>
</dbReference>
<dbReference type="Pfam" id="PF00005">
    <property type="entry name" value="ABC_tran"/>
    <property type="match status" value="2"/>
</dbReference>
<reference evidence="12 13" key="1">
    <citation type="submission" date="2017-03" db="EMBL/GenBank/DDBJ databases">
        <title>An alternative strategy for trypanosome survival in the mammalian bloodstream revealed through genome and transcriptome analysis of the ubiquitous bovine parasite Trypanosoma (Megatrypanum) theileri.</title>
        <authorList>
            <person name="Kelly S."/>
            <person name="Ivens A."/>
            <person name="Mott A."/>
            <person name="O'Neill E."/>
            <person name="Emms D."/>
            <person name="Macleod O."/>
            <person name="Voorheis P."/>
            <person name="Matthews J."/>
            <person name="Matthews K."/>
            <person name="Carrington M."/>
        </authorList>
    </citation>
    <scope>NUCLEOTIDE SEQUENCE [LARGE SCALE GENOMIC DNA]</scope>
    <source>
        <strain evidence="12">Edinburgh</strain>
    </source>
</reference>
<dbReference type="PANTHER" id="PTHR43394">
    <property type="entry name" value="ATP-DEPENDENT PERMEASE MDL1, MITOCHONDRIAL"/>
    <property type="match status" value="1"/>
</dbReference>
<feature type="transmembrane region" description="Helical" evidence="9">
    <location>
        <begin position="165"/>
        <end position="185"/>
    </location>
</feature>
<dbReference type="AlphaFoldDB" id="A0A1X0P748"/>
<dbReference type="PROSITE" id="PS00211">
    <property type="entry name" value="ABC_TRANSPORTER_1"/>
    <property type="match status" value="2"/>
</dbReference>
<comment type="similarity">
    <text evidence="2">Belongs to the ABC transporter superfamily. ABCB family. Multidrug resistance exporter (TC 3.A.1.201) subfamily.</text>
</comment>